<keyword evidence="3" id="KW-1185">Reference proteome</keyword>
<feature type="domain" description="At2g24240-like C-terminal beta-propeller" evidence="1">
    <location>
        <begin position="458"/>
        <end position="493"/>
    </location>
</feature>
<dbReference type="InterPro" id="IPR011047">
    <property type="entry name" value="Quinoprotein_ADH-like_sf"/>
</dbReference>
<sequence length="499" mass="54969">MPNSESWASEGLFWTMILRFDDEQESESAKWGLFDGNRARLAQSIGGWSAWDGQYPHANPSGWCCVDWMLEEHPIEHMNDVCWVDSESIVVSSDKNLALFNASTGELRYKFQVTDKSSSLAPSATASTLEFGSDYKLFSSCNTAGDLVTENSVVWSLVMNYDKHCSNVICDALSIEESGSICVLGSNECTDESVNWRSKDSHCIVVPTSKLRVDPIRDFSIGGNPLFALHYQENVIHVPVSNCGTVSPVWKLTVSRSSEYSGAGANRMVLGQSRTDLGHNPVRSAKWGLFDGNRARLAQSIGGWSAWDGQYPHANPSGWCCVDWMLEEHPIEHMNDVVGSDKNLADGGIELFNASTGELRYKFQVTDKSSGLAPSATASTLEFGSDYKLFSSCNTAGDLVTENSVVWSLVMNYDKHCSNVICDALSIEESGSICVLGSNECTDESVNWRSKDSHCIVVPTSKLRVDPIRDFSIGGNPLFALHYQENVIHVWETPHPPII</sequence>
<proteinExistence type="predicted"/>
<dbReference type="AlphaFoldDB" id="A0A9J5XH45"/>
<dbReference type="Pfam" id="PF25279">
    <property type="entry name" value="Beta_prop_At2g24240"/>
    <property type="match status" value="3"/>
</dbReference>
<dbReference type="InterPro" id="IPR057441">
    <property type="entry name" value="Beta_prop_At2g24240"/>
</dbReference>
<dbReference type="SUPFAM" id="SSF50998">
    <property type="entry name" value="Quinoprotein alcohol dehydrogenase-like"/>
    <property type="match status" value="1"/>
</dbReference>
<feature type="domain" description="At2g24240-like C-terminal beta-propeller" evidence="1">
    <location>
        <begin position="304"/>
        <end position="395"/>
    </location>
</feature>
<evidence type="ECO:0000259" key="1">
    <source>
        <dbReference type="Pfam" id="PF25279"/>
    </source>
</evidence>
<name>A0A9J5XH45_SOLCO</name>
<reference evidence="2 3" key="1">
    <citation type="submission" date="2020-09" db="EMBL/GenBank/DDBJ databases">
        <title>De no assembly of potato wild relative species, Solanum commersonii.</title>
        <authorList>
            <person name="Cho K."/>
        </authorList>
    </citation>
    <scope>NUCLEOTIDE SEQUENCE [LARGE SCALE GENOMIC DNA]</scope>
    <source>
        <strain evidence="2">LZ3.2</strain>
        <tissue evidence="2">Leaf</tissue>
    </source>
</reference>
<organism evidence="2 3">
    <name type="scientific">Solanum commersonii</name>
    <name type="common">Commerson's wild potato</name>
    <name type="synonym">Commerson's nightshade</name>
    <dbReference type="NCBI Taxonomy" id="4109"/>
    <lineage>
        <taxon>Eukaryota</taxon>
        <taxon>Viridiplantae</taxon>
        <taxon>Streptophyta</taxon>
        <taxon>Embryophyta</taxon>
        <taxon>Tracheophyta</taxon>
        <taxon>Spermatophyta</taxon>
        <taxon>Magnoliopsida</taxon>
        <taxon>eudicotyledons</taxon>
        <taxon>Gunneridae</taxon>
        <taxon>Pentapetalae</taxon>
        <taxon>asterids</taxon>
        <taxon>lamiids</taxon>
        <taxon>Solanales</taxon>
        <taxon>Solanaceae</taxon>
        <taxon>Solanoideae</taxon>
        <taxon>Solaneae</taxon>
        <taxon>Solanum</taxon>
    </lineage>
</organism>
<dbReference type="EMBL" id="JACXVP010000009">
    <property type="protein sequence ID" value="KAG5586943.1"/>
    <property type="molecule type" value="Genomic_DNA"/>
</dbReference>
<dbReference type="Proteomes" id="UP000824120">
    <property type="component" value="Chromosome 9"/>
</dbReference>
<protein>
    <recommendedName>
        <fullName evidence="1">At2g24240-like C-terminal beta-propeller domain-containing protein</fullName>
    </recommendedName>
</protein>
<accession>A0A9J5XH45</accession>
<evidence type="ECO:0000313" key="2">
    <source>
        <dbReference type="EMBL" id="KAG5586943.1"/>
    </source>
</evidence>
<feature type="domain" description="At2g24240-like C-terminal beta-propeller" evidence="1">
    <location>
        <begin position="48"/>
        <end position="144"/>
    </location>
</feature>
<comment type="caution">
    <text evidence="2">The sequence shown here is derived from an EMBL/GenBank/DDBJ whole genome shotgun (WGS) entry which is preliminary data.</text>
</comment>
<evidence type="ECO:0000313" key="3">
    <source>
        <dbReference type="Proteomes" id="UP000824120"/>
    </source>
</evidence>
<gene>
    <name evidence="2" type="ORF">H5410_047377</name>
</gene>